<proteinExistence type="predicted"/>
<feature type="transmembrane region" description="Helical" evidence="2">
    <location>
        <begin position="90"/>
        <end position="113"/>
    </location>
</feature>
<evidence type="ECO:0000313" key="5">
    <source>
        <dbReference type="EMBL" id="SIP92112.1"/>
    </source>
</evidence>
<feature type="region of interest" description="Disordered" evidence="1">
    <location>
        <begin position="1"/>
        <end position="77"/>
    </location>
</feature>
<reference evidence="6" key="1">
    <citation type="submission" date="2017-01" db="EMBL/GenBank/DDBJ databases">
        <authorList>
            <person name="Varghese N."/>
            <person name="Submissions S."/>
        </authorList>
    </citation>
    <scope>NUCLEOTIDE SEQUENCE [LARGE SCALE GENOMIC DNA]</scope>
    <source>
        <strain evidence="6">3bp</strain>
    </source>
</reference>
<dbReference type="AlphaFoldDB" id="A0A1N6NJA8"/>
<keyword evidence="2" id="KW-0472">Membrane</keyword>
<dbReference type="Pfam" id="PF13828">
    <property type="entry name" value="DUF4190"/>
    <property type="match status" value="1"/>
</dbReference>
<gene>
    <name evidence="5" type="ORF">SAMN05518682_0517</name>
</gene>
<dbReference type="Pfam" id="PF13845">
    <property type="entry name" value="Septum_form"/>
    <property type="match status" value="1"/>
</dbReference>
<protein>
    <submittedName>
        <fullName evidence="5">Septum formation</fullName>
    </submittedName>
</protein>
<name>A0A1N6NJA8_9MICO</name>
<feature type="compositionally biased region" description="Pro residues" evidence="1">
    <location>
        <begin position="19"/>
        <end position="28"/>
    </location>
</feature>
<dbReference type="InterPro" id="IPR026004">
    <property type="entry name" value="Septum_form"/>
</dbReference>
<dbReference type="InterPro" id="IPR025241">
    <property type="entry name" value="DUF4190"/>
</dbReference>
<dbReference type="EMBL" id="FTMI01000001">
    <property type="protein sequence ID" value="SIP92112.1"/>
    <property type="molecule type" value="Genomic_DNA"/>
</dbReference>
<evidence type="ECO:0000256" key="1">
    <source>
        <dbReference type="SAM" id="MobiDB-lite"/>
    </source>
</evidence>
<evidence type="ECO:0000256" key="2">
    <source>
        <dbReference type="SAM" id="Phobius"/>
    </source>
</evidence>
<dbReference type="Proteomes" id="UP000186235">
    <property type="component" value="Unassembled WGS sequence"/>
</dbReference>
<organism evidence="5 6">
    <name type="scientific">Cellulosimicrobium aquatile</name>
    <dbReference type="NCBI Taxonomy" id="1612203"/>
    <lineage>
        <taxon>Bacteria</taxon>
        <taxon>Bacillati</taxon>
        <taxon>Actinomycetota</taxon>
        <taxon>Actinomycetes</taxon>
        <taxon>Micrococcales</taxon>
        <taxon>Promicromonosporaceae</taxon>
        <taxon>Cellulosimicrobium</taxon>
    </lineage>
</organism>
<sequence length="278" mass="27895">MSDDDLFAPPGDAASGPSGRPPVPPPSGAPGAAEPRAAEAGAPRPGPTPHGPSGAAAPVPPPGPGDRPGFAPETYYAPGWQPATPGVEPLAVASVPAGVVLGPVGVGLGAAALSRVRSRGTRGRGLAVTGMVLGAVATLGWVVGGIAWWQGEQARTPLAGDVDAPRTVSAVQLVLGTCLDELPPDGEVSRVRAVPCADEHRAQVVGRTDLGADEVWPGQDAVDRRVARVCTPETLGPDAPEDVRLVVWAPTEASWRGGDRTGLCLASSEAPLPADLIG</sequence>
<feature type="domain" description="Septum formation-related" evidence="4">
    <location>
        <begin position="174"/>
        <end position="264"/>
    </location>
</feature>
<feature type="transmembrane region" description="Helical" evidence="2">
    <location>
        <begin position="125"/>
        <end position="149"/>
    </location>
</feature>
<feature type="domain" description="DUF4190" evidence="3">
    <location>
        <begin position="92"/>
        <end position="143"/>
    </location>
</feature>
<accession>A0A1N6NJA8</accession>
<keyword evidence="2" id="KW-1133">Transmembrane helix</keyword>
<evidence type="ECO:0000259" key="4">
    <source>
        <dbReference type="Pfam" id="PF13845"/>
    </source>
</evidence>
<evidence type="ECO:0000259" key="3">
    <source>
        <dbReference type="Pfam" id="PF13828"/>
    </source>
</evidence>
<keyword evidence="6" id="KW-1185">Reference proteome</keyword>
<feature type="compositionally biased region" description="Low complexity" evidence="1">
    <location>
        <begin position="29"/>
        <end position="43"/>
    </location>
</feature>
<evidence type="ECO:0000313" key="6">
    <source>
        <dbReference type="Proteomes" id="UP000186235"/>
    </source>
</evidence>
<keyword evidence="2" id="KW-0812">Transmembrane</keyword>